<dbReference type="CDD" id="cd15904">
    <property type="entry name" value="TSPO_MBR"/>
    <property type="match status" value="1"/>
</dbReference>
<reference evidence="7" key="1">
    <citation type="submission" date="2024-02" db="EMBL/GenBank/DDBJ databases">
        <title>Tomenella chthoni gen. nov. sp. nov., a member of the family Jonesiaceae isolated from bat guano.</title>
        <authorList>
            <person name="Miller S.L."/>
            <person name="King J."/>
            <person name="Sankaranarayanan K."/>
            <person name="Lawson P.A."/>
        </authorList>
    </citation>
    <scope>NUCLEOTIDE SEQUENCE</scope>
    <source>
        <strain evidence="7">BS-20</strain>
    </source>
</reference>
<evidence type="ECO:0000256" key="6">
    <source>
        <dbReference type="SAM" id="Phobius"/>
    </source>
</evidence>
<evidence type="ECO:0000313" key="7">
    <source>
        <dbReference type="EMBL" id="XBH23189.1"/>
    </source>
</evidence>
<name>A0AAU7DZN1_9MICO</name>
<dbReference type="Gene3D" id="1.20.1260.100">
    <property type="entry name" value="TspO/MBR protein"/>
    <property type="match status" value="1"/>
</dbReference>
<dbReference type="PANTHER" id="PTHR10057:SF0">
    <property type="entry name" value="TRANSLOCATOR PROTEIN"/>
    <property type="match status" value="1"/>
</dbReference>
<dbReference type="InterPro" id="IPR038330">
    <property type="entry name" value="TspO/MBR-related_sf"/>
</dbReference>
<sequence>MGSLATIPNTKGWYLDVEKVAWNPSNWVFGSAWSLLYLLITLAGFLIWRSGCVGQGQENAAKSVLWAFGIQLGLNSIWKPIF</sequence>
<proteinExistence type="inferred from homology"/>
<dbReference type="EMBL" id="CP146203">
    <property type="protein sequence ID" value="XBH23189.1"/>
    <property type="molecule type" value="Genomic_DNA"/>
</dbReference>
<evidence type="ECO:0000256" key="5">
    <source>
        <dbReference type="ARBA" id="ARBA00023136"/>
    </source>
</evidence>
<comment type="subcellular location">
    <subcellularLocation>
        <location evidence="1">Membrane</location>
        <topology evidence="1">Multi-pass membrane protein</topology>
    </subcellularLocation>
</comment>
<protein>
    <submittedName>
        <fullName evidence="7">TspO/MBR family protein</fullName>
    </submittedName>
</protein>
<dbReference type="AlphaFoldDB" id="A0AAU7DZN1"/>
<dbReference type="PANTHER" id="PTHR10057">
    <property type="entry name" value="PERIPHERAL-TYPE BENZODIAZEPINE RECEPTOR"/>
    <property type="match status" value="1"/>
</dbReference>
<dbReference type="Pfam" id="PF03073">
    <property type="entry name" value="TspO_MBR"/>
    <property type="match status" value="1"/>
</dbReference>
<keyword evidence="5 6" id="KW-0472">Membrane</keyword>
<organism evidence="7">
    <name type="scientific">Jonesiaceae bacterium BS-20</name>
    <dbReference type="NCBI Taxonomy" id="3120821"/>
    <lineage>
        <taxon>Bacteria</taxon>
        <taxon>Bacillati</taxon>
        <taxon>Actinomycetota</taxon>
        <taxon>Actinomycetes</taxon>
        <taxon>Micrococcales</taxon>
        <taxon>Jonesiaceae</taxon>
    </lineage>
</organism>
<dbReference type="InterPro" id="IPR004307">
    <property type="entry name" value="TspO_MBR"/>
</dbReference>
<evidence type="ECO:0000256" key="1">
    <source>
        <dbReference type="ARBA" id="ARBA00004141"/>
    </source>
</evidence>
<comment type="similarity">
    <text evidence="2">Belongs to the TspO/BZRP family.</text>
</comment>
<keyword evidence="3 6" id="KW-0812">Transmembrane</keyword>
<evidence type="ECO:0000256" key="3">
    <source>
        <dbReference type="ARBA" id="ARBA00022692"/>
    </source>
</evidence>
<dbReference type="GO" id="GO:0016020">
    <property type="term" value="C:membrane"/>
    <property type="evidence" value="ECO:0007669"/>
    <property type="project" value="UniProtKB-SubCell"/>
</dbReference>
<dbReference type="GO" id="GO:0033013">
    <property type="term" value="P:tetrapyrrole metabolic process"/>
    <property type="evidence" value="ECO:0007669"/>
    <property type="project" value="UniProtKB-ARBA"/>
</dbReference>
<evidence type="ECO:0000256" key="2">
    <source>
        <dbReference type="ARBA" id="ARBA00007524"/>
    </source>
</evidence>
<gene>
    <name evidence="7" type="ORF">V5R04_08975</name>
</gene>
<evidence type="ECO:0000256" key="4">
    <source>
        <dbReference type="ARBA" id="ARBA00022989"/>
    </source>
</evidence>
<keyword evidence="4 6" id="KW-1133">Transmembrane helix</keyword>
<accession>A0AAU7DZN1</accession>
<feature type="transmembrane region" description="Helical" evidence="6">
    <location>
        <begin position="27"/>
        <end position="48"/>
    </location>
</feature>